<feature type="compositionally biased region" description="Pro residues" evidence="1">
    <location>
        <begin position="324"/>
        <end position="338"/>
    </location>
</feature>
<evidence type="ECO:0000313" key="3">
    <source>
        <dbReference type="Proteomes" id="UP001431313"/>
    </source>
</evidence>
<name>A0ABT2CFA5_9ACTN</name>
<keyword evidence="3" id="KW-1185">Reference proteome</keyword>
<dbReference type="InterPro" id="IPR027417">
    <property type="entry name" value="P-loop_NTPase"/>
</dbReference>
<gene>
    <name evidence="2" type="ORF">NX801_06510</name>
</gene>
<organism evidence="2 3">
    <name type="scientific">Streptomyces pyxinae</name>
    <dbReference type="NCBI Taxonomy" id="2970734"/>
    <lineage>
        <taxon>Bacteria</taxon>
        <taxon>Bacillati</taxon>
        <taxon>Actinomycetota</taxon>
        <taxon>Actinomycetes</taxon>
        <taxon>Kitasatosporales</taxon>
        <taxon>Streptomycetaceae</taxon>
        <taxon>Streptomyces</taxon>
    </lineage>
</organism>
<feature type="compositionally biased region" description="Basic and acidic residues" evidence="1">
    <location>
        <begin position="723"/>
        <end position="733"/>
    </location>
</feature>
<dbReference type="Gene3D" id="1.10.510.10">
    <property type="entry name" value="Transferase(Phosphotransferase) domain 1"/>
    <property type="match status" value="1"/>
</dbReference>
<feature type="compositionally biased region" description="Low complexity" evidence="1">
    <location>
        <begin position="17"/>
        <end position="30"/>
    </location>
</feature>
<sequence length="733" mass="78612">MPSTPHPQHPAEDLGRQARVAGAGGPPRAATLAFTLPSGHRRAAPVRFGPDSRRDPGLPQLVRNGMLDDEGRPCVQVRLAGAEAAHPRARALLDTEAGAVLRMHRTLAGGEYARLFPELIGHDLDADEPFLLYAPPRGVAVARTHVMSATDQRTFARDLLLALSFLAGQGLVARGVSPATVFWDGTSAQLWGLEAVERAGRARTRWGRPPYAAPEQRRAEGRVDARDAVWSAAQVLYQLATGRPGPADGVPADLAGHRALAERLGDAFAPRAADRPGPAALLERLAPEAARRLAVTGPAGPPDETAHHRAAFEQALRLKRETPRPPSGPEPGAEPGPGPAAGDQASRAGGDGPVLCPYCLEPIQLDLDALYVTNSLMQYEQLDLARHTNPLRRPDVMRRAVQRCAADPDFPEHHIPVPYLSYGRPLTVAMVGESTSGKSHLLTQMIAGIIEGGLKPFGLDSRPVNPEQHNRFIRDRVQPLRGGAVLGHTAAVGNSFARFVSSLLLTDARGRTRPVAFFDLAGEDLVRTDEVLRFLLGIDALLFVVDPVTALPLPELDHTRRRQRVEAHRGGDLAFGTVLDRLPRNGPYLEVASAMVLAKSDLLRFRPPVDRWLAEPPATSLDPARVRAESGDVYGLLRQYAGPAWLRPFDSIRRCTLHIASATGSQENRGRYPAGTGPRRVLEPLVSLLAMHGLIEVPGGGGADGSGPPGDRGASGHPGDPGATREFEEGEAR</sequence>
<reference evidence="2" key="1">
    <citation type="submission" date="2022-08" db="EMBL/GenBank/DDBJ databases">
        <authorList>
            <person name="Somphong A."/>
            <person name="Phongsopitanun W."/>
        </authorList>
    </citation>
    <scope>NUCLEOTIDE SEQUENCE</scope>
    <source>
        <strain evidence="2">LP05-1</strain>
    </source>
</reference>
<feature type="region of interest" description="Disordered" evidence="1">
    <location>
        <begin position="697"/>
        <end position="733"/>
    </location>
</feature>
<dbReference type="SUPFAM" id="SSF56112">
    <property type="entry name" value="Protein kinase-like (PK-like)"/>
    <property type="match status" value="1"/>
</dbReference>
<protein>
    <recommendedName>
        <fullName evidence="4">Protein kinase domain-containing protein</fullName>
    </recommendedName>
</protein>
<evidence type="ECO:0008006" key="4">
    <source>
        <dbReference type="Google" id="ProtNLM"/>
    </source>
</evidence>
<dbReference type="InterPro" id="IPR011009">
    <property type="entry name" value="Kinase-like_dom_sf"/>
</dbReference>
<dbReference type="SUPFAM" id="SSF52540">
    <property type="entry name" value="P-loop containing nucleoside triphosphate hydrolases"/>
    <property type="match status" value="1"/>
</dbReference>
<dbReference type="EMBL" id="JANUGQ010000003">
    <property type="protein sequence ID" value="MCS0635314.1"/>
    <property type="molecule type" value="Genomic_DNA"/>
</dbReference>
<evidence type="ECO:0000256" key="1">
    <source>
        <dbReference type="SAM" id="MobiDB-lite"/>
    </source>
</evidence>
<proteinExistence type="predicted"/>
<dbReference type="RefSeq" id="WP_258786084.1">
    <property type="nucleotide sequence ID" value="NZ_JANUGQ010000003.1"/>
</dbReference>
<accession>A0ABT2CFA5</accession>
<feature type="compositionally biased region" description="Gly residues" evidence="1">
    <location>
        <begin position="698"/>
        <end position="710"/>
    </location>
</feature>
<feature type="region of interest" description="Disordered" evidence="1">
    <location>
        <begin position="1"/>
        <end position="67"/>
    </location>
</feature>
<evidence type="ECO:0000313" key="2">
    <source>
        <dbReference type="EMBL" id="MCS0635314.1"/>
    </source>
</evidence>
<dbReference type="Proteomes" id="UP001431313">
    <property type="component" value="Unassembled WGS sequence"/>
</dbReference>
<comment type="caution">
    <text evidence="2">The sequence shown here is derived from an EMBL/GenBank/DDBJ whole genome shotgun (WGS) entry which is preliminary data.</text>
</comment>
<feature type="region of interest" description="Disordered" evidence="1">
    <location>
        <begin position="320"/>
        <end position="348"/>
    </location>
</feature>